<evidence type="ECO:0008006" key="3">
    <source>
        <dbReference type="Google" id="ProtNLM"/>
    </source>
</evidence>
<organism evidence="1 2">
    <name type="scientific">Lysobacter arvi</name>
    <dbReference type="NCBI Taxonomy" id="3038776"/>
    <lineage>
        <taxon>Bacteria</taxon>
        <taxon>Pseudomonadati</taxon>
        <taxon>Pseudomonadota</taxon>
        <taxon>Gammaproteobacteria</taxon>
        <taxon>Lysobacterales</taxon>
        <taxon>Lysobacteraceae</taxon>
        <taxon>Lysobacter</taxon>
    </lineage>
</organism>
<reference evidence="1 2" key="1">
    <citation type="submission" date="2023-04" db="EMBL/GenBank/DDBJ databases">
        <title>Lysobacter sp. strain UC isolated from soil sample.</title>
        <authorList>
            <person name="Choksket S."/>
            <person name="Harshvardhan F."/>
            <person name="Rana R."/>
            <person name="Patil P.B."/>
            <person name="Korpole S."/>
        </authorList>
    </citation>
    <scope>NUCLEOTIDE SEQUENCE [LARGE SCALE GENOMIC DNA]</scope>
    <source>
        <strain evidence="1 2">UC</strain>
    </source>
</reference>
<proteinExistence type="predicted"/>
<gene>
    <name evidence="1" type="ORF">P8609_09750</name>
</gene>
<sequence length="222" mass="24522">MSAIGLTNPKSRKRPPELREGYDSCILDLKVVVGHRYRKHGEPGQYVLSYEGQLLSGPDYHVPIGDMSMYVADLKAASDAGTSPLDVLDGVDSSLAHFCELLTPRTGWFRPALERYTGVELCRLLVLGRLSIKQPYRGHGLGLQAIRLACEGIGQGCELAALKAFPVQWEGRVDEGPARFARDRAKLVRYYRRAGFKPIIGEGLMVSALPLNTTVTYPYEEA</sequence>
<dbReference type="InterPro" id="IPR016181">
    <property type="entry name" value="Acyl_CoA_acyltransferase"/>
</dbReference>
<dbReference type="SUPFAM" id="SSF55729">
    <property type="entry name" value="Acyl-CoA N-acyltransferases (Nat)"/>
    <property type="match status" value="1"/>
</dbReference>
<evidence type="ECO:0000313" key="2">
    <source>
        <dbReference type="Proteomes" id="UP001233535"/>
    </source>
</evidence>
<evidence type="ECO:0000313" key="1">
    <source>
        <dbReference type="EMBL" id="MDR0183251.1"/>
    </source>
</evidence>
<keyword evidence="2" id="KW-1185">Reference proteome</keyword>
<dbReference type="Proteomes" id="UP001233535">
    <property type="component" value="Unassembled WGS sequence"/>
</dbReference>
<accession>A0ABU1CDL2</accession>
<dbReference type="EMBL" id="JARUHG010000002">
    <property type="protein sequence ID" value="MDR0183251.1"/>
    <property type="molecule type" value="Genomic_DNA"/>
</dbReference>
<protein>
    <recommendedName>
        <fullName evidence="3">GNAT family N-acetyltransferase</fullName>
    </recommendedName>
</protein>
<name>A0ABU1CDL2_9GAMM</name>
<comment type="caution">
    <text evidence="1">The sequence shown here is derived from an EMBL/GenBank/DDBJ whole genome shotgun (WGS) entry which is preliminary data.</text>
</comment>